<proteinExistence type="predicted"/>
<sequence>MALKSQKHVLYWYHPKSKKPHRADWWGFLRVARRRKCWTFFVETV</sequence>
<organism evidence="1">
    <name type="scientific">Siphoviridae sp. ctM7c3</name>
    <dbReference type="NCBI Taxonomy" id="2826257"/>
    <lineage>
        <taxon>Viruses</taxon>
        <taxon>Duplodnaviria</taxon>
        <taxon>Heunggongvirae</taxon>
        <taxon>Uroviricota</taxon>
        <taxon>Caudoviricetes</taxon>
    </lineage>
</organism>
<accession>A0A8S5LZP4</accession>
<name>A0A8S5LZP4_9CAUD</name>
<protein>
    <submittedName>
        <fullName evidence="1">Uncharacterized protein</fullName>
    </submittedName>
</protein>
<reference evidence="1" key="1">
    <citation type="journal article" date="2021" name="Proc. Natl. Acad. Sci. U.S.A.">
        <title>A Catalog of Tens of Thousands of Viruses from Human Metagenomes Reveals Hidden Associations with Chronic Diseases.</title>
        <authorList>
            <person name="Tisza M.J."/>
            <person name="Buck C.B."/>
        </authorList>
    </citation>
    <scope>NUCLEOTIDE SEQUENCE</scope>
    <source>
        <strain evidence="1">CtM7c3</strain>
    </source>
</reference>
<evidence type="ECO:0000313" key="1">
    <source>
        <dbReference type="EMBL" id="DAD75529.1"/>
    </source>
</evidence>
<dbReference type="EMBL" id="BK014785">
    <property type="protein sequence ID" value="DAD75529.1"/>
    <property type="molecule type" value="Genomic_DNA"/>
</dbReference>